<dbReference type="PANTHER" id="PTHR31624:SF4">
    <property type="entry name" value="CHROMOSOME 16 OPEN READING FRAME 72"/>
    <property type="match status" value="1"/>
</dbReference>
<organism>
    <name type="scientific">Pediculus humanus subsp. corporis</name>
    <name type="common">Body louse</name>
    <dbReference type="NCBI Taxonomy" id="121224"/>
    <lineage>
        <taxon>Eukaryota</taxon>
        <taxon>Metazoa</taxon>
        <taxon>Ecdysozoa</taxon>
        <taxon>Arthropoda</taxon>
        <taxon>Hexapoda</taxon>
        <taxon>Insecta</taxon>
        <taxon>Pterygota</taxon>
        <taxon>Neoptera</taxon>
        <taxon>Paraneoptera</taxon>
        <taxon>Psocodea</taxon>
        <taxon>Troctomorpha</taxon>
        <taxon>Phthiraptera</taxon>
        <taxon>Anoplura</taxon>
        <taxon>Pediculidae</taxon>
        <taxon>Pediculus</taxon>
    </lineage>
</organism>
<dbReference type="EnsemblMetazoa" id="PHUM445430-RA">
    <property type="protein sequence ID" value="PHUM445430-PA"/>
    <property type="gene ID" value="PHUM445430"/>
</dbReference>
<reference evidence="4" key="3">
    <citation type="submission" date="2020-05" db="UniProtKB">
        <authorList>
            <consortium name="EnsemblMetazoa"/>
        </authorList>
    </citation>
    <scope>IDENTIFICATION</scope>
    <source>
        <strain evidence="4">USDA</strain>
    </source>
</reference>
<dbReference type="HOGENOM" id="CLU_2309328_0_0_1"/>
<dbReference type="STRING" id="121224.E0VU44"/>
<reference evidence="3" key="1">
    <citation type="submission" date="2007-04" db="EMBL/GenBank/DDBJ databases">
        <title>Annotation of Pediculus humanus corporis strain USDA.</title>
        <authorList>
            <person name="Kirkness E."/>
            <person name="Hannick L."/>
            <person name="Hass B."/>
            <person name="Bruggner R."/>
            <person name="Lawson D."/>
            <person name="Bidwell S."/>
            <person name="Joardar V."/>
            <person name="Caler E."/>
            <person name="Walenz B."/>
            <person name="Inman J."/>
            <person name="Schobel S."/>
            <person name="Galinsky K."/>
            <person name="Amedeo P."/>
            <person name="Strausberg R."/>
        </authorList>
    </citation>
    <scope>NUCLEOTIDE SEQUENCE</scope>
    <source>
        <strain evidence="3">USDA</strain>
    </source>
</reference>
<keyword evidence="2" id="KW-0539">Nucleus</keyword>
<evidence type="ECO:0000313" key="5">
    <source>
        <dbReference type="Proteomes" id="UP000009046"/>
    </source>
</evidence>
<dbReference type="OMA" id="DREDEPF"/>
<evidence type="ECO:0000313" key="3">
    <source>
        <dbReference type="EMBL" id="EEB16900.1"/>
    </source>
</evidence>
<evidence type="ECO:0000256" key="1">
    <source>
        <dbReference type="ARBA" id="ARBA00004123"/>
    </source>
</evidence>
<gene>
    <name evidence="4" type="primary">8231177</name>
    <name evidence="3" type="ORF">Phum_PHUM445430</name>
</gene>
<dbReference type="GeneID" id="8231177"/>
<dbReference type="CTD" id="8231177"/>
<dbReference type="InterPro" id="IPR040308">
    <property type="entry name" value="HAPR1"/>
</dbReference>
<protein>
    <submittedName>
        <fullName evidence="3 4">Uncharacterized protein</fullName>
    </submittedName>
</protein>
<dbReference type="VEuPathDB" id="VectorBase:PHUM445430"/>
<dbReference type="eggNOG" id="ENOG502QPPE">
    <property type="taxonomic scope" value="Eukaryota"/>
</dbReference>
<dbReference type="RefSeq" id="XP_002429638.1">
    <property type="nucleotide sequence ID" value="XM_002429593.1"/>
</dbReference>
<dbReference type="KEGG" id="phu:Phum_PHUM445430"/>
<dbReference type="Proteomes" id="UP000009046">
    <property type="component" value="Unassembled WGS sequence"/>
</dbReference>
<name>E0VU44_PEDHC</name>
<reference evidence="3" key="2">
    <citation type="submission" date="2007-04" db="EMBL/GenBank/DDBJ databases">
        <title>The genome of the human body louse.</title>
        <authorList>
            <consortium name="The Human Body Louse Genome Consortium"/>
            <person name="Kirkness E."/>
            <person name="Walenz B."/>
            <person name="Hass B."/>
            <person name="Bruggner R."/>
            <person name="Strausberg R."/>
        </authorList>
    </citation>
    <scope>NUCLEOTIDE SEQUENCE</scope>
    <source>
        <strain evidence="3">USDA</strain>
    </source>
</reference>
<proteinExistence type="predicted"/>
<dbReference type="InterPro" id="IPR029196">
    <property type="entry name" value="HAPSTR1-like"/>
</dbReference>
<comment type="subcellular location">
    <subcellularLocation>
        <location evidence="1">Nucleus</location>
    </subcellularLocation>
</comment>
<dbReference type="InParanoid" id="E0VU44"/>
<dbReference type="EMBL" id="AAZO01005440">
    <property type="status" value="NOT_ANNOTATED_CDS"/>
    <property type="molecule type" value="Genomic_DNA"/>
</dbReference>
<evidence type="ECO:0000256" key="2">
    <source>
        <dbReference type="ARBA" id="ARBA00023242"/>
    </source>
</evidence>
<feature type="non-terminal residue" evidence="3">
    <location>
        <position position="100"/>
    </location>
</feature>
<dbReference type="EMBL" id="DS235779">
    <property type="protein sequence ID" value="EEB16900.1"/>
    <property type="molecule type" value="Genomic_DNA"/>
</dbReference>
<evidence type="ECO:0000313" key="4">
    <source>
        <dbReference type="EnsemblMetazoa" id="PHUM445430-PA"/>
    </source>
</evidence>
<dbReference type="GO" id="GO:0005634">
    <property type="term" value="C:nucleus"/>
    <property type="evidence" value="ECO:0007669"/>
    <property type="project" value="UniProtKB-SubCell"/>
</dbReference>
<dbReference type="PANTHER" id="PTHR31624">
    <property type="entry name" value="UPF0472 PROTEIN C16ORF72"/>
    <property type="match status" value="1"/>
</dbReference>
<sequence length="100" mass="11486">MTEDREDEPFVDLYISNWEQQCINQLEAEQDLEGQLTTEKELVNHNIWCSFQNTATAIAQLYKDRVQDAASLWLPFQTAAGTVTTLYKGNIILLLSKNTF</sequence>
<dbReference type="Pfam" id="PF15251">
    <property type="entry name" value="TAPR1-like"/>
    <property type="match status" value="1"/>
</dbReference>
<dbReference type="AlphaFoldDB" id="E0VU44"/>
<keyword evidence="5" id="KW-1185">Reference proteome</keyword>
<dbReference type="OrthoDB" id="5823474at2759"/>
<accession>E0VU44</accession>